<evidence type="ECO:0000313" key="2">
    <source>
        <dbReference type="EnsemblPlants" id="EMT00617"/>
    </source>
</evidence>
<evidence type="ECO:0000256" key="1">
    <source>
        <dbReference type="SAM" id="MobiDB-lite"/>
    </source>
</evidence>
<name>R7W1L2_AEGTA</name>
<accession>R7W1L2</accession>
<protein>
    <submittedName>
        <fullName evidence="2">Uncharacterized protein</fullName>
    </submittedName>
</protein>
<dbReference type="InterPro" id="IPR012871">
    <property type="entry name" value="DUF1668_ORYSA"/>
</dbReference>
<dbReference type="AlphaFoldDB" id="R7W1L2"/>
<organism evidence="2">
    <name type="scientific">Aegilops tauschii</name>
    <name type="common">Tausch's goatgrass</name>
    <name type="synonym">Aegilops squarrosa</name>
    <dbReference type="NCBI Taxonomy" id="37682"/>
    <lineage>
        <taxon>Eukaryota</taxon>
        <taxon>Viridiplantae</taxon>
        <taxon>Streptophyta</taxon>
        <taxon>Embryophyta</taxon>
        <taxon>Tracheophyta</taxon>
        <taxon>Spermatophyta</taxon>
        <taxon>Magnoliopsida</taxon>
        <taxon>Liliopsida</taxon>
        <taxon>Poales</taxon>
        <taxon>Poaceae</taxon>
        <taxon>BOP clade</taxon>
        <taxon>Pooideae</taxon>
        <taxon>Triticodae</taxon>
        <taxon>Triticeae</taxon>
        <taxon>Triticinae</taxon>
        <taxon>Aegilops</taxon>
    </lineage>
</organism>
<feature type="compositionally biased region" description="Low complexity" evidence="1">
    <location>
        <begin position="1"/>
        <end position="15"/>
    </location>
</feature>
<dbReference type="EnsemblPlants" id="EMT00617">
    <property type="protein sequence ID" value="EMT00617"/>
    <property type="gene ID" value="F775_17621"/>
</dbReference>
<proteinExistence type="predicted"/>
<reference evidence="2" key="1">
    <citation type="submission" date="2015-06" db="UniProtKB">
        <authorList>
            <consortium name="EnsemblPlants"/>
        </authorList>
    </citation>
    <scope>IDENTIFICATION</scope>
</reference>
<sequence length="212" mass="24018">MPATGSTTRRSGTGSPCSRLQQQRPYPSEIRAYTAVGDQLWVSTVDDGTFCLDTESGAWSNARRWALPFRGRAEYIPEHRLWIGFSDRGGQQELCASGLALAAVSARRPPVWQNLGSDMGLRFWPKDWHLTSTDLLPLGSGRLCTARFFLTEDEDKSEDMFRFRYTPPPDTTSNFMVVLVGVEVVSDEEGKLRMIRHKSQRYTFGRDRAFPM</sequence>
<dbReference type="Pfam" id="PF07893">
    <property type="entry name" value="DUF1668"/>
    <property type="match status" value="1"/>
</dbReference>
<feature type="region of interest" description="Disordered" evidence="1">
    <location>
        <begin position="1"/>
        <end position="23"/>
    </location>
</feature>
<dbReference type="PANTHER" id="PTHR33085:SF13">
    <property type="entry name" value="DUF295 DOMAIN-CONTAINING PROTEIN"/>
    <property type="match status" value="1"/>
</dbReference>
<dbReference type="PANTHER" id="PTHR33085">
    <property type="entry name" value="OS12G0113100 PROTEIN-RELATED"/>
    <property type="match status" value="1"/>
</dbReference>